<protein>
    <submittedName>
        <fullName evidence="1">Uncharacterized protein</fullName>
    </submittedName>
</protein>
<keyword evidence="2" id="KW-1185">Reference proteome</keyword>
<evidence type="ECO:0000313" key="2">
    <source>
        <dbReference type="Proteomes" id="UP000319801"/>
    </source>
</evidence>
<sequence length="81" mass="8594">MGILGIIFVTHPRQSVITHVLQGSWSKGCDTDTLIQIQTSCTSTFLLSSITTLDGPGGGTLSIIPSSDRYNCIALGLWAQV</sequence>
<reference evidence="1 2" key="1">
    <citation type="journal article" date="2019" name="Genome Biol. Evol.">
        <title>Whole-Genome Sequencing of the Giant Devil Catfish, Bagarius yarrelli.</title>
        <authorList>
            <person name="Jiang W."/>
            <person name="Lv Y."/>
            <person name="Cheng L."/>
            <person name="Yang K."/>
            <person name="Chao B."/>
            <person name="Wang X."/>
            <person name="Li Y."/>
            <person name="Pan X."/>
            <person name="You X."/>
            <person name="Zhang Y."/>
            <person name="Yang J."/>
            <person name="Li J."/>
            <person name="Zhang X."/>
            <person name="Liu S."/>
            <person name="Sun C."/>
            <person name="Yang J."/>
            <person name="Shi Q."/>
        </authorList>
    </citation>
    <scope>NUCLEOTIDE SEQUENCE [LARGE SCALE GENOMIC DNA]</scope>
    <source>
        <strain evidence="1">JWS20170419001</strain>
        <tissue evidence="1">Muscle</tissue>
    </source>
</reference>
<dbReference type="Proteomes" id="UP000319801">
    <property type="component" value="Unassembled WGS sequence"/>
</dbReference>
<proteinExistence type="predicted"/>
<dbReference type="EMBL" id="VCAZ01000028">
    <property type="protein sequence ID" value="TSL22080.1"/>
    <property type="molecule type" value="Genomic_DNA"/>
</dbReference>
<organism evidence="1 2">
    <name type="scientific">Bagarius yarrelli</name>
    <name type="common">Goonch</name>
    <name type="synonym">Bagrus yarrelli</name>
    <dbReference type="NCBI Taxonomy" id="175774"/>
    <lineage>
        <taxon>Eukaryota</taxon>
        <taxon>Metazoa</taxon>
        <taxon>Chordata</taxon>
        <taxon>Craniata</taxon>
        <taxon>Vertebrata</taxon>
        <taxon>Euteleostomi</taxon>
        <taxon>Actinopterygii</taxon>
        <taxon>Neopterygii</taxon>
        <taxon>Teleostei</taxon>
        <taxon>Ostariophysi</taxon>
        <taxon>Siluriformes</taxon>
        <taxon>Sisoridae</taxon>
        <taxon>Sisorinae</taxon>
        <taxon>Bagarius</taxon>
    </lineage>
</organism>
<dbReference type="AlphaFoldDB" id="A0A556TY55"/>
<name>A0A556TY55_BAGYA</name>
<comment type="caution">
    <text evidence="1">The sequence shown here is derived from an EMBL/GenBank/DDBJ whole genome shotgun (WGS) entry which is preliminary data.</text>
</comment>
<gene>
    <name evidence="1" type="ORF">Baya_6376</name>
</gene>
<evidence type="ECO:0000313" key="1">
    <source>
        <dbReference type="EMBL" id="TSL22080.1"/>
    </source>
</evidence>
<accession>A0A556TY55</accession>